<organism evidence="1 2">
    <name type="scientific">Sphagnurus paluster</name>
    <dbReference type="NCBI Taxonomy" id="117069"/>
    <lineage>
        <taxon>Eukaryota</taxon>
        <taxon>Fungi</taxon>
        <taxon>Dikarya</taxon>
        <taxon>Basidiomycota</taxon>
        <taxon>Agaricomycotina</taxon>
        <taxon>Agaricomycetes</taxon>
        <taxon>Agaricomycetidae</taxon>
        <taxon>Agaricales</taxon>
        <taxon>Tricholomatineae</taxon>
        <taxon>Lyophyllaceae</taxon>
        <taxon>Sphagnurus</taxon>
    </lineage>
</organism>
<sequence length="342" mass="38502">ETLHKSQIHLNELRLELQAKRYTALMFRVLHAREQVRVTRLQALVRYMDDERFMVVSDFGTIDEDVIKTQYSQAGSFKLPYQPFSEHLAAHSASTSPPTAKVPLSYPRGTFLARMRAHNIVRLPDSVSQVPRTDYAELEVKAVQIVNIFSVAWDYLAHSTQRKNRADLQYLVDQAVALGFLCEHLIASISVFLEETASVLRACVVEETSQVKGYVDMLRLRVAAKTCVDEQRKTDFLDDIGKTAGIWHKDAERVLRAVEDLLQRDHQSAALEKCIVSLAAPSQSAHDETLISAFESTNERAQQLLTRKVDKAALAETLVGDINGLLGDIKTLVGLRDIKSMR</sequence>
<dbReference type="Proteomes" id="UP000717328">
    <property type="component" value="Unassembled WGS sequence"/>
</dbReference>
<protein>
    <submittedName>
        <fullName evidence="1">Uncharacterized protein</fullName>
    </submittedName>
</protein>
<comment type="caution">
    <text evidence="1">The sequence shown here is derived from an EMBL/GenBank/DDBJ whole genome shotgun (WGS) entry which is preliminary data.</text>
</comment>
<dbReference type="EMBL" id="JABCKI010000117">
    <property type="protein sequence ID" value="KAG5652543.1"/>
    <property type="molecule type" value="Genomic_DNA"/>
</dbReference>
<accession>A0A9P7KJE2</accession>
<gene>
    <name evidence="1" type="ORF">H0H81_004604</name>
</gene>
<proteinExistence type="predicted"/>
<keyword evidence="2" id="KW-1185">Reference proteome</keyword>
<feature type="non-terminal residue" evidence="1">
    <location>
        <position position="1"/>
    </location>
</feature>
<dbReference type="AlphaFoldDB" id="A0A9P7KJE2"/>
<name>A0A9P7KJE2_9AGAR</name>
<reference evidence="1" key="1">
    <citation type="submission" date="2021-02" db="EMBL/GenBank/DDBJ databases">
        <authorList>
            <person name="Nieuwenhuis M."/>
            <person name="Van De Peppel L.J.J."/>
        </authorList>
    </citation>
    <scope>NUCLEOTIDE SEQUENCE</scope>
    <source>
        <strain evidence="1">D49</strain>
    </source>
</reference>
<evidence type="ECO:0000313" key="1">
    <source>
        <dbReference type="EMBL" id="KAG5652543.1"/>
    </source>
</evidence>
<reference evidence="1" key="2">
    <citation type="submission" date="2021-10" db="EMBL/GenBank/DDBJ databases">
        <title>Phylogenomics reveals ancestral predisposition of the termite-cultivated fungus Termitomyces towards a domesticated lifestyle.</title>
        <authorList>
            <person name="Auxier B."/>
            <person name="Grum-Grzhimaylo A."/>
            <person name="Cardenas M.E."/>
            <person name="Lodge J.D."/>
            <person name="Laessoe T."/>
            <person name="Pedersen O."/>
            <person name="Smith M.E."/>
            <person name="Kuyper T.W."/>
            <person name="Franco-Molano E.A."/>
            <person name="Baroni T.J."/>
            <person name="Aanen D.K."/>
        </authorList>
    </citation>
    <scope>NUCLEOTIDE SEQUENCE</scope>
    <source>
        <strain evidence="1">D49</strain>
    </source>
</reference>
<dbReference type="OrthoDB" id="3256901at2759"/>
<evidence type="ECO:0000313" key="2">
    <source>
        <dbReference type="Proteomes" id="UP000717328"/>
    </source>
</evidence>